<dbReference type="RefSeq" id="WP_070318660.1">
    <property type="nucleotide sequence ID" value="NZ_JAUSVM010000001.1"/>
</dbReference>
<sequence length="260" mass="25758">MSTVAARSGQHAWEVGARAGYAASGLVHVLIGVLALQLALGSGEGSADQSGAFQQIAQTSFGALVLWVSVVAFVALGAWQAAAALSGAAGETSDRVKCGAKAVVYLVLAGTAFSVVQGGGSSSSGQTTSMTGQLMQAPAGRVLVGAVGVAVVVVGAYHVYKGLAKKFLEDLQRLPSGTTGRVARTAGVVGYAAKGVALGVVGVLFVVAALHANPDEASGLDGALQALREAPAGPVLLVLVALGLVAFGGYCAVRARFGRL</sequence>
<organism evidence="3 4">
    <name type="scientific">Cellulomonas iranensis</name>
    <dbReference type="NCBI Taxonomy" id="76862"/>
    <lineage>
        <taxon>Bacteria</taxon>
        <taxon>Bacillati</taxon>
        <taxon>Actinomycetota</taxon>
        <taxon>Actinomycetes</taxon>
        <taxon>Micrococcales</taxon>
        <taxon>Cellulomonadaceae</taxon>
        <taxon>Cellulomonas</taxon>
    </lineage>
</organism>
<feature type="transmembrane region" description="Helical" evidence="1">
    <location>
        <begin position="232"/>
        <end position="253"/>
    </location>
</feature>
<feature type="transmembrane region" description="Helical" evidence="1">
    <location>
        <begin position="140"/>
        <end position="160"/>
    </location>
</feature>
<dbReference type="Pfam" id="PF06724">
    <property type="entry name" value="DUF1206"/>
    <property type="match status" value="3"/>
</dbReference>
<feature type="transmembrane region" description="Helical" evidence="1">
    <location>
        <begin position="21"/>
        <end position="40"/>
    </location>
</feature>
<accession>A0ABU0GQ63</accession>
<keyword evidence="1" id="KW-0812">Transmembrane</keyword>
<evidence type="ECO:0000256" key="1">
    <source>
        <dbReference type="SAM" id="Phobius"/>
    </source>
</evidence>
<comment type="caution">
    <text evidence="3">The sequence shown here is derived from an EMBL/GenBank/DDBJ whole genome shotgun (WGS) entry which is preliminary data.</text>
</comment>
<feature type="transmembrane region" description="Helical" evidence="1">
    <location>
        <begin position="60"/>
        <end position="81"/>
    </location>
</feature>
<feature type="domain" description="DUF1206" evidence="2">
    <location>
        <begin position="189"/>
        <end position="257"/>
    </location>
</feature>
<dbReference type="InterPro" id="IPR009597">
    <property type="entry name" value="DUF1206"/>
</dbReference>
<name>A0ABU0GQ63_9CELL</name>
<dbReference type="EMBL" id="JAUSVM010000001">
    <property type="protein sequence ID" value="MDQ0426712.1"/>
    <property type="molecule type" value="Genomic_DNA"/>
</dbReference>
<evidence type="ECO:0000259" key="2">
    <source>
        <dbReference type="Pfam" id="PF06724"/>
    </source>
</evidence>
<dbReference type="Proteomes" id="UP001240250">
    <property type="component" value="Unassembled WGS sequence"/>
</dbReference>
<feature type="domain" description="DUF1206" evidence="2">
    <location>
        <begin position="19"/>
        <end position="85"/>
    </location>
</feature>
<feature type="domain" description="DUF1206" evidence="2">
    <location>
        <begin position="98"/>
        <end position="163"/>
    </location>
</feature>
<protein>
    <recommendedName>
        <fullName evidence="2">DUF1206 domain-containing protein</fullName>
    </recommendedName>
</protein>
<keyword evidence="1" id="KW-0472">Membrane</keyword>
<gene>
    <name evidence="3" type="ORF">JO380_003093</name>
</gene>
<feature type="transmembrane region" description="Helical" evidence="1">
    <location>
        <begin position="102"/>
        <end position="120"/>
    </location>
</feature>
<keyword evidence="4" id="KW-1185">Reference proteome</keyword>
<proteinExistence type="predicted"/>
<keyword evidence="1" id="KW-1133">Transmembrane helix</keyword>
<evidence type="ECO:0000313" key="3">
    <source>
        <dbReference type="EMBL" id="MDQ0426712.1"/>
    </source>
</evidence>
<reference evidence="3 4" key="1">
    <citation type="submission" date="2023-07" db="EMBL/GenBank/DDBJ databases">
        <title>Sequencing the genomes of 1000 actinobacteria strains.</title>
        <authorList>
            <person name="Klenk H.-P."/>
        </authorList>
    </citation>
    <scope>NUCLEOTIDE SEQUENCE [LARGE SCALE GENOMIC DNA]</scope>
    <source>
        <strain evidence="3 4">DSM 14785</strain>
    </source>
</reference>
<evidence type="ECO:0000313" key="4">
    <source>
        <dbReference type="Proteomes" id="UP001240250"/>
    </source>
</evidence>
<feature type="transmembrane region" description="Helical" evidence="1">
    <location>
        <begin position="191"/>
        <end position="212"/>
    </location>
</feature>